<reference evidence="2 3" key="1">
    <citation type="submission" date="2014-11" db="EMBL/GenBank/DDBJ databases">
        <authorList>
            <person name="Zhu J."/>
            <person name="Qi W."/>
            <person name="Song R."/>
        </authorList>
    </citation>
    <scope>NUCLEOTIDE SEQUENCE [LARGE SCALE GENOMIC DNA]</scope>
</reference>
<dbReference type="InParanoid" id="A0A0G4GAV0"/>
<evidence type="ECO:0000313" key="3">
    <source>
        <dbReference type="Proteomes" id="UP000041254"/>
    </source>
</evidence>
<dbReference type="SUPFAM" id="SSF54495">
    <property type="entry name" value="UBC-like"/>
    <property type="match status" value="1"/>
</dbReference>
<dbReference type="VEuPathDB" id="CryptoDB:Vbra_17299"/>
<feature type="region of interest" description="Disordered" evidence="1">
    <location>
        <begin position="1"/>
        <end position="30"/>
    </location>
</feature>
<protein>
    <submittedName>
        <fullName evidence="2">Uncharacterized protein</fullName>
    </submittedName>
</protein>
<gene>
    <name evidence="2" type="ORF">Vbra_17299</name>
</gene>
<keyword evidence="3" id="KW-1185">Reference proteome</keyword>
<dbReference type="InterPro" id="IPR016135">
    <property type="entry name" value="UBQ-conjugating_enzyme/RWD"/>
</dbReference>
<dbReference type="STRING" id="1169540.A0A0G4GAV0"/>
<feature type="compositionally biased region" description="Basic and acidic residues" evidence="1">
    <location>
        <begin position="512"/>
        <end position="521"/>
    </location>
</feature>
<dbReference type="Gene3D" id="3.10.110.10">
    <property type="entry name" value="Ubiquitin Conjugating Enzyme"/>
    <property type="match status" value="1"/>
</dbReference>
<proteinExistence type="predicted"/>
<feature type="compositionally biased region" description="Basic and acidic residues" evidence="1">
    <location>
        <begin position="1"/>
        <end position="14"/>
    </location>
</feature>
<feature type="region of interest" description="Disordered" evidence="1">
    <location>
        <begin position="417"/>
        <end position="534"/>
    </location>
</feature>
<dbReference type="Proteomes" id="UP000041254">
    <property type="component" value="Unassembled WGS sequence"/>
</dbReference>
<accession>A0A0G4GAV0</accession>
<feature type="compositionally biased region" description="Low complexity" evidence="1">
    <location>
        <begin position="471"/>
        <end position="482"/>
    </location>
</feature>
<dbReference type="AlphaFoldDB" id="A0A0G4GAV0"/>
<organism evidence="2 3">
    <name type="scientific">Vitrella brassicaformis (strain CCMP3155)</name>
    <dbReference type="NCBI Taxonomy" id="1169540"/>
    <lineage>
        <taxon>Eukaryota</taxon>
        <taxon>Sar</taxon>
        <taxon>Alveolata</taxon>
        <taxon>Colpodellida</taxon>
        <taxon>Vitrellaceae</taxon>
        <taxon>Vitrella</taxon>
    </lineage>
</organism>
<feature type="compositionally biased region" description="Basic and acidic residues" evidence="1">
    <location>
        <begin position="429"/>
        <end position="451"/>
    </location>
</feature>
<dbReference type="OMA" id="WQINDGS"/>
<name>A0A0G4GAV0_VITBC</name>
<dbReference type="OrthoDB" id="344052at2759"/>
<evidence type="ECO:0000256" key="1">
    <source>
        <dbReference type="SAM" id="MobiDB-lite"/>
    </source>
</evidence>
<feature type="compositionally biased region" description="Basic and acidic residues" evidence="1">
    <location>
        <begin position="459"/>
        <end position="470"/>
    </location>
</feature>
<dbReference type="PhylomeDB" id="A0A0G4GAV0"/>
<sequence>MRRLFDFGGERRASDSPGRQDQQQQQQHGWRLPSWESITGAAMGHHPSHTSVAAAPQAYHASQSGPLMGGGDSSPSVVALERSRAIQEIRMAKELSVVMALNDEGFTIEQVEQAVAGQIKVTVPRVMLKDDLNGDISFTVAPSQQFPFKPPHVFCLTRFCFPSLADGRDLVYDVIRKDWVPSTTYASIIRQLPGFIDRVLEVSREKGPQAMLFGFFDGSVSIDRYLRDPNASVMPCQKVDQLSHRSVPRFVVLTEGALLVLEVTQNSSPQRFGEIRSWAHLSQLTSVTRKKNTGVVTLRVRGYGAGQGDKIQTFVFEDPETFMAVLQHHMASLGVDSFNANANESLENVSVEIIRMRSIVDDPNAQEPLSISFVQRLMALYQKQIELYSARSDPAYETALQSLKEFLQNPRVSAVLDTHHHHQHGQQQQHEHEQHEQHRGSDTSSSRHADHIAFVPTVYEKKDRDQRSSVHVESAQAASEEALAGPSTVLPPPPPPPPPPDLLTTEQPATTEDTHQGEGADAKNGGGQGAPDLL</sequence>
<feature type="compositionally biased region" description="Pro residues" evidence="1">
    <location>
        <begin position="489"/>
        <end position="501"/>
    </location>
</feature>
<dbReference type="EMBL" id="CDMY01000613">
    <property type="protein sequence ID" value="CEM26215.1"/>
    <property type="molecule type" value="Genomic_DNA"/>
</dbReference>
<dbReference type="CDD" id="cd00195">
    <property type="entry name" value="UBCc_UEV"/>
    <property type="match status" value="1"/>
</dbReference>
<evidence type="ECO:0000313" key="2">
    <source>
        <dbReference type="EMBL" id="CEM26215.1"/>
    </source>
</evidence>
<feature type="compositionally biased region" description="Gly residues" evidence="1">
    <location>
        <begin position="524"/>
        <end position="534"/>
    </location>
</feature>